<dbReference type="Pfam" id="PF26113">
    <property type="entry name" value="GH16_XgeA"/>
    <property type="match status" value="1"/>
</dbReference>
<dbReference type="PROSITE" id="PS51257">
    <property type="entry name" value="PROKAR_LIPOPROTEIN"/>
    <property type="match status" value="1"/>
</dbReference>
<sequence length="263" mass="30614">MKQYLWLGLFSVLLFACSVNKQYNKRASWEENFNQKNSFDTKTWSKIPRGNSDWSRHMSNNDSCYALRKGKMILRGITNNDFSKDTSRYLTGGIYTKSKVAFGMGRLEIRAKLNGAKGAWPAIWMLAENSKWPDGGEIDIMERLNFDAIAYQTIHSSYTVTLNKKDNPKSSQSAKINPEEFNTYAVEKYPDSLVFFINDKKTFTYPKMVNLAQGQFPFNRQNYYLLIDMQLGGSWVGKIKNEDLPVEMEIDWVRFYKFKHDVK</sequence>
<dbReference type="GO" id="GO:0004553">
    <property type="term" value="F:hydrolase activity, hydrolyzing O-glycosyl compounds"/>
    <property type="evidence" value="ECO:0007669"/>
    <property type="project" value="InterPro"/>
</dbReference>
<keyword evidence="2" id="KW-0732">Signal</keyword>
<feature type="domain" description="GH16" evidence="3">
    <location>
        <begin position="27"/>
        <end position="261"/>
    </location>
</feature>
<feature type="signal peptide" evidence="2">
    <location>
        <begin position="1"/>
        <end position="21"/>
    </location>
</feature>
<dbReference type="InterPro" id="IPR050546">
    <property type="entry name" value="Glycosyl_Hydrlase_16"/>
</dbReference>
<dbReference type="SUPFAM" id="SSF49899">
    <property type="entry name" value="Concanavalin A-like lectins/glucanases"/>
    <property type="match status" value="1"/>
</dbReference>
<dbReference type="PANTHER" id="PTHR10963:SF55">
    <property type="entry name" value="GLYCOSIDE HYDROLASE FAMILY 16 PROTEIN"/>
    <property type="match status" value="1"/>
</dbReference>
<keyword evidence="4" id="KW-0378">Hydrolase</keyword>
<dbReference type="GO" id="GO:0005975">
    <property type="term" value="P:carbohydrate metabolic process"/>
    <property type="evidence" value="ECO:0007669"/>
    <property type="project" value="InterPro"/>
</dbReference>
<gene>
    <name evidence="4" type="ORF">EZ449_06650</name>
</gene>
<accession>A0A4R0P3I7</accession>
<evidence type="ECO:0000259" key="3">
    <source>
        <dbReference type="PROSITE" id="PS51762"/>
    </source>
</evidence>
<name>A0A4R0P3I7_9SPHI</name>
<dbReference type="RefSeq" id="WP_131557188.1">
    <property type="nucleotide sequence ID" value="NZ_SJSN01000004.1"/>
</dbReference>
<reference evidence="4 5" key="1">
    <citation type="submission" date="2019-02" db="EMBL/GenBank/DDBJ databases">
        <title>Pedobacter sp. RP-3-11 sp. nov., isolated from Arctic soil.</title>
        <authorList>
            <person name="Dahal R.H."/>
        </authorList>
    </citation>
    <scope>NUCLEOTIDE SEQUENCE [LARGE SCALE GENOMIC DNA]</scope>
    <source>
        <strain evidence="4 5">RP-3-11</strain>
    </source>
</reference>
<feature type="chain" id="PRO_5020787155" evidence="2">
    <location>
        <begin position="22"/>
        <end position="263"/>
    </location>
</feature>
<organism evidence="4 5">
    <name type="scientific">Pedobacter frigidisoli</name>
    <dbReference type="NCBI Taxonomy" id="2530455"/>
    <lineage>
        <taxon>Bacteria</taxon>
        <taxon>Pseudomonadati</taxon>
        <taxon>Bacteroidota</taxon>
        <taxon>Sphingobacteriia</taxon>
        <taxon>Sphingobacteriales</taxon>
        <taxon>Sphingobacteriaceae</taxon>
        <taxon>Pedobacter</taxon>
    </lineage>
</organism>
<protein>
    <submittedName>
        <fullName evidence="4">Glycoside hydrolase family 16 protein</fullName>
    </submittedName>
</protein>
<dbReference type="EMBL" id="SJSN01000004">
    <property type="protein sequence ID" value="TCD11169.1"/>
    <property type="molecule type" value="Genomic_DNA"/>
</dbReference>
<dbReference type="InterPro" id="IPR013320">
    <property type="entry name" value="ConA-like_dom_sf"/>
</dbReference>
<dbReference type="PROSITE" id="PS51762">
    <property type="entry name" value="GH16_2"/>
    <property type="match status" value="1"/>
</dbReference>
<comment type="similarity">
    <text evidence="1">Belongs to the glycosyl hydrolase 16 family.</text>
</comment>
<evidence type="ECO:0000256" key="1">
    <source>
        <dbReference type="ARBA" id="ARBA00006865"/>
    </source>
</evidence>
<dbReference type="OrthoDB" id="9809583at2"/>
<evidence type="ECO:0000313" key="5">
    <source>
        <dbReference type="Proteomes" id="UP000291485"/>
    </source>
</evidence>
<dbReference type="Gene3D" id="2.60.120.200">
    <property type="match status" value="1"/>
</dbReference>
<evidence type="ECO:0000313" key="4">
    <source>
        <dbReference type="EMBL" id="TCD11169.1"/>
    </source>
</evidence>
<dbReference type="InterPro" id="IPR000757">
    <property type="entry name" value="Beta-glucanase-like"/>
</dbReference>
<comment type="caution">
    <text evidence="4">The sequence shown here is derived from an EMBL/GenBank/DDBJ whole genome shotgun (WGS) entry which is preliminary data.</text>
</comment>
<dbReference type="AlphaFoldDB" id="A0A4R0P3I7"/>
<dbReference type="Proteomes" id="UP000291485">
    <property type="component" value="Unassembled WGS sequence"/>
</dbReference>
<dbReference type="CDD" id="cd08023">
    <property type="entry name" value="GH16_laminarinase_like"/>
    <property type="match status" value="1"/>
</dbReference>
<proteinExistence type="inferred from homology"/>
<dbReference type="PANTHER" id="PTHR10963">
    <property type="entry name" value="GLYCOSYL HYDROLASE-RELATED"/>
    <property type="match status" value="1"/>
</dbReference>
<evidence type="ECO:0000256" key="2">
    <source>
        <dbReference type="SAM" id="SignalP"/>
    </source>
</evidence>
<keyword evidence="5" id="KW-1185">Reference proteome</keyword>